<dbReference type="OrthoDB" id="5731914at2"/>
<dbReference type="Pfam" id="PF06835">
    <property type="entry name" value="LptC"/>
    <property type="match status" value="1"/>
</dbReference>
<evidence type="ECO:0000256" key="5">
    <source>
        <dbReference type="ARBA" id="ARBA00023136"/>
    </source>
</evidence>
<dbReference type="HAMAP" id="MF_01915">
    <property type="entry name" value="LPS_assembly_LptC"/>
    <property type="match status" value="1"/>
</dbReference>
<dbReference type="GO" id="GO:0015221">
    <property type="term" value="F:lipopolysaccharide transmembrane transporter activity"/>
    <property type="evidence" value="ECO:0007669"/>
    <property type="project" value="InterPro"/>
</dbReference>
<dbReference type="PANTHER" id="PTHR37481">
    <property type="entry name" value="LIPOPOLYSACCHARIDE EXPORT SYSTEM PROTEIN LPTC"/>
    <property type="match status" value="1"/>
</dbReference>
<dbReference type="InterPro" id="IPR010664">
    <property type="entry name" value="LipoPS_assembly_LptC-rel"/>
</dbReference>
<organism evidence="7 8">
    <name type="scientific">Permianibacter aggregans</name>
    <dbReference type="NCBI Taxonomy" id="1510150"/>
    <lineage>
        <taxon>Bacteria</taxon>
        <taxon>Pseudomonadati</taxon>
        <taxon>Pseudomonadota</taxon>
        <taxon>Gammaproteobacteria</taxon>
        <taxon>Pseudomonadales</taxon>
        <taxon>Pseudomonadaceae</taxon>
        <taxon>Permianibacter</taxon>
    </lineage>
</organism>
<keyword evidence="5 6" id="KW-0472">Membrane</keyword>
<dbReference type="AlphaFoldDB" id="A0A4R6UMZ8"/>
<dbReference type="InterPro" id="IPR026265">
    <property type="entry name" value="LptC"/>
</dbReference>
<dbReference type="Gene3D" id="2.60.450.10">
    <property type="entry name" value="Lipopolysaccharide (LPS) transport protein A like domain"/>
    <property type="match status" value="1"/>
</dbReference>
<proteinExistence type="inferred from homology"/>
<name>A0A4R6UMZ8_9GAMM</name>
<dbReference type="Proteomes" id="UP000295375">
    <property type="component" value="Unassembled WGS sequence"/>
</dbReference>
<evidence type="ECO:0000256" key="2">
    <source>
        <dbReference type="ARBA" id="ARBA00022519"/>
    </source>
</evidence>
<evidence type="ECO:0000256" key="6">
    <source>
        <dbReference type="HAMAP-Rule" id="MF_01915"/>
    </source>
</evidence>
<accession>A0A4R6UMZ8</accession>
<evidence type="ECO:0000256" key="3">
    <source>
        <dbReference type="ARBA" id="ARBA00022692"/>
    </source>
</evidence>
<dbReference type="PANTHER" id="PTHR37481:SF1">
    <property type="entry name" value="LIPOPOLYSACCHARIDE EXPORT SYSTEM PROTEIN LPTC"/>
    <property type="match status" value="1"/>
</dbReference>
<evidence type="ECO:0000313" key="7">
    <source>
        <dbReference type="EMBL" id="TDQ46545.1"/>
    </source>
</evidence>
<evidence type="ECO:0000256" key="4">
    <source>
        <dbReference type="ARBA" id="ARBA00022989"/>
    </source>
</evidence>
<dbReference type="RefSeq" id="WP_133591804.1">
    <property type="nucleotide sequence ID" value="NZ_CP037953.1"/>
</dbReference>
<keyword evidence="8" id="KW-1185">Reference proteome</keyword>
<keyword evidence="1 6" id="KW-1003">Cell membrane</keyword>
<dbReference type="GO" id="GO:0030288">
    <property type="term" value="C:outer membrane-bounded periplasmic space"/>
    <property type="evidence" value="ECO:0007669"/>
    <property type="project" value="TreeGrafter"/>
</dbReference>
<evidence type="ECO:0000313" key="8">
    <source>
        <dbReference type="Proteomes" id="UP000295375"/>
    </source>
</evidence>
<dbReference type="GO" id="GO:0017089">
    <property type="term" value="F:glycolipid transfer activity"/>
    <property type="evidence" value="ECO:0007669"/>
    <property type="project" value="TreeGrafter"/>
</dbReference>
<gene>
    <name evidence="6" type="primary">lptC</name>
    <name evidence="7" type="ORF">EV696_11386</name>
</gene>
<keyword evidence="2 6" id="KW-0997">Cell inner membrane</keyword>
<dbReference type="GO" id="GO:0043165">
    <property type="term" value="P:Gram-negative-bacterium-type cell outer membrane assembly"/>
    <property type="evidence" value="ECO:0007669"/>
    <property type="project" value="UniProtKB-UniRule"/>
</dbReference>
<comment type="subunit">
    <text evidence="6">Component of the lipopolysaccharide transport and assembly complex. Interacts with LptA and the LptBFG transporter complex.</text>
</comment>
<feature type="transmembrane region" description="Helical" evidence="6">
    <location>
        <begin position="6"/>
        <end position="23"/>
    </location>
</feature>
<dbReference type="GO" id="GO:0005886">
    <property type="term" value="C:plasma membrane"/>
    <property type="evidence" value="ECO:0007669"/>
    <property type="project" value="UniProtKB-SubCell"/>
</dbReference>
<dbReference type="NCBIfam" id="TIGR04409">
    <property type="entry name" value="LptC_YrbK"/>
    <property type="match status" value="1"/>
</dbReference>
<comment type="subcellular location">
    <subcellularLocation>
        <location evidence="6">Cell inner membrane</location>
        <topology evidence="6">Single-pass membrane protein</topology>
    </subcellularLocation>
</comment>
<sequence>MNLKKWLLGLIPLAALVVTLILISRENRELQQPEELRAAMSSAEGAYFMEGVESKVFDAEGKLSYTLRSPRLDHFPERSASEIRTPIVQINRPKGPPWQMTATQALAQHQTGDMHLQGAVVLQREASADYEPIKMLTDELMLNATAKKAESNSDVKFVSPSGQVTGTGLRADLSTEQLEILANVQGEYVRPTP</sequence>
<dbReference type="EMBL" id="SNYM01000013">
    <property type="protein sequence ID" value="TDQ46545.1"/>
    <property type="molecule type" value="Genomic_DNA"/>
</dbReference>
<keyword evidence="4 6" id="KW-1133">Transmembrane helix</keyword>
<protein>
    <recommendedName>
        <fullName evidence="6">Lipopolysaccharide export system protein LptC</fullName>
    </recommendedName>
</protein>
<dbReference type="InterPro" id="IPR052363">
    <property type="entry name" value="LPS_export_LptC"/>
</dbReference>
<comment type="similarity">
    <text evidence="6">Belongs to the LptC family.</text>
</comment>
<keyword evidence="3 6" id="KW-0812">Transmembrane</keyword>
<reference evidence="7 8" key="1">
    <citation type="submission" date="2019-03" db="EMBL/GenBank/DDBJ databases">
        <title>Genomic Encyclopedia of Type Strains, Phase IV (KMG-IV): sequencing the most valuable type-strain genomes for metagenomic binning, comparative biology and taxonomic classification.</title>
        <authorList>
            <person name="Goeker M."/>
        </authorList>
    </citation>
    <scope>NUCLEOTIDE SEQUENCE [LARGE SCALE GENOMIC DNA]</scope>
    <source>
        <strain evidence="7 8">DSM 103792</strain>
    </source>
</reference>
<comment type="function">
    <text evidence="6">Involved in the assembly of lipopolysaccharide (LPS). Required for the translocation of LPS from the inner membrane to the outer membrane. Facilitates the transfer of LPS from the inner membrane to the periplasmic protein LptA. Could be a docking site for LptA.</text>
</comment>
<evidence type="ECO:0000256" key="1">
    <source>
        <dbReference type="ARBA" id="ARBA00022475"/>
    </source>
</evidence>
<comment type="caution">
    <text evidence="7">The sequence shown here is derived from an EMBL/GenBank/DDBJ whole genome shotgun (WGS) entry which is preliminary data.</text>
</comment>